<sequence length="549" mass="62750">MSENVSYFTNGREIGYCYKEALGVIASLLKRVGETLSFQEEYIFWKLAHHFISEQEYRIVQLSKEHNEIWLEKLENKQAQVIRLLRYNLDWSNWMQKDIALTAENGERIRRQLGRSNMNVMNVYVSAFPPVDDYEFRINEPFLHPNKSKTKVQSVLVDLANYRHGLEKLSSIVNNQVAFTINESYSENEIDEIKLAALSIASNKTNEEKSIFNQGKPFFTYVFMVIQVAVFLLMEWVGSSTDTSTLIKYGAKFNPLILEGEWWRFITPVFLHIGFMHLLMNTMSLYFLGMAVEQIYGKARFLIIYLIAGFGGSLASFLLSPSLSAGASGAIFGLFGSLLYFGVIYPKLFFRTMGYNILIILGINLVFGFSMPGIDNAGHIGGLIAGFLATGIVHFPKKKRLGLQLLFLIITIVSFTGLLQYGFSEPGKLLDKQSALVMAQEYINQEEYDQARDVLIDYSEADEASAEVYFLLSYAEINLGELKQAKDHLHEAIKLKKDFHEAYFNLALIYIDENNLQEAKNQIEQAVELNPDQKDYQNLLQEIMKLMNN</sequence>
<organism evidence="10 11">
    <name type="scientific">Cytobacillus eiseniae</name>
    <dbReference type="NCBI Taxonomy" id="762947"/>
    <lineage>
        <taxon>Bacteria</taxon>
        <taxon>Bacillati</taxon>
        <taxon>Bacillota</taxon>
        <taxon>Bacilli</taxon>
        <taxon>Bacillales</taxon>
        <taxon>Bacillaceae</taxon>
        <taxon>Cytobacillus</taxon>
    </lineage>
</organism>
<feature type="transmembrane region" description="Helical" evidence="8">
    <location>
        <begin position="301"/>
        <end position="319"/>
    </location>
</feature>
<dbReference type="PROSITE" id="PS50293">
    <property type="entry name" value="TPR_REGION"/>
    <property type="match status" value="1"/>
</dbReference>
<evidence type="ECO:0000256" key="6">
    <source>
        <dbReference type="ARBA" id="ARBA00023136"/>
    </source>
</evidence>
<feature type="transmembrane region" description="Helical" evidence="8">
    <location>
        <begin position="402"/>
        <end position="423"/>
    </location>
</feature>
<gene>
    <name evidence="10" type="ORF">J2Z40_004005</name>
</gene>
<evidence type="ECO:0000256" key="5">
    <source>
        <dbReference type="ARBA" id="ARBA00022989"/>
    </source>
</evidence>
<evidence type="ECO:0000259" key="9">
    <source>
        <dbReference type="Pfam" id="PF01694"/>
    </source>
</evidence>
<evidence type="ECO:0000256" key="2">
    <source>
        <dbReference type="ARBA" id="ARBA00009045"/>
    </source>
</evidence>
<comment type="similarity">
    <text evidence="2">Belongs to the peptidase S54 family.</text>
</comment>
<dbReference type="PROSITE" id="PS50005">
    <property type="entry name" value="TPR"/>
    <property type="match status" value="2"/>
</dbReference>
<keyword evidence="7" id="KW-0802">TPR repeat</keyword>
<evidence type="ECO:0000256" key="1">
    <source>
        <dbReference type="ARBA" id="ARBA00004141"/>
    </source>
</evidence>
<dbReference type="SUPFAM" id="SSF144091">
    <property type="entry name" value="Rhomboid-like"/>
    <property type="match status" value="1"/>
</dbReference>
<comment type="subcellular location">
    <subcellularLocation>
        <location evidence="1">Membrane</location>
        <topology evidence="1">Multi-pass membrane protein</topology>
    </subcellularLocation>
</comment>
<feature type="transmembrane region" description="Helical" evidence="8">
    <location>
        <begin position="218"/>
        <end position="237"/>
    </location>
</feature>
<dbReference type="Pfam" id="PF14559">
    <property type="entry name" value="TPR_19"/>
    <property type="match status" value="1"/>
</dbReference>
<feature type="repeat" description="TPR" evidence="7">
    <location>
        <begin position="466"/>
        <end position="499"/>
    </location>
</feature>
<dbReference type="PANTHER" id="PTHR43731">
    <property type="entry name" value="RHOMBOID PROTEASE"/>
    <property type="match status" value="1"/>
</dbReference>
<evidence type="ECO:0000313" key="10">
    <source>
        <dbReference type="EMBL" id="MBP2243367.1"/>
    </source>
</evidence>
<keyword evidence="4 10" id="KW-0378">Hydrolase</keyword>
<dbReference type="GO" id="GO:0006508">
    <property type="term" value="P:proteolysis"/>
    <property type="evidence" value="ECO:0007669"/>
    <property type="project" value="UniProtKB-KW"/>
</dbReference>
<evidence type="ECO:0000256" key="7">
    <source>
        <dbReference type="PROSITE-ProRule" id="PRU00339"/>
    </source>
</evidence>
<dbReference type="SUPFAM" id="SSF48452">
    <property type="entry name" value="TPR-like"/>
    <property type="match status" value="1"/>
</dbReference>
<feature type="repeat" description="TPR" evidence="7">
    <location>
        <begin position="500"/>
        <end position="533"/>
    </location>
</feature>
<dbReference type="GO" id="GO:0008233">
    <property type="term" value="F:peptidase activity"/>
    <property type="evidence" value="ECO:0007669"/>
    <property type="project" value="UniProtKB-KW"/>
</dbReference>
<evidence type="ECO:0000313" key="11">
    <source>
        <dbReference type="Proteomes" id="UP001519293"/>
    </source>
</evidence>
<reference evidence="10 11" key="1">
    <citation type="submission" date="2021-03" db="EMBL/GenBank/DDBJ databases">
        <title>Genomic Encyclopedia of Type Strains, Phase IV (KMG-IV): sequencing the most valuable type-strain genomes for metagenomic binning, comparative biology and taxonomic classification.</title>
        <authorList>
            <person name="Goeker M."/>
        </authorList>
    </citation>
    <scope>NUCLEOTIDE SEQUENCE [LARGE SCALE GENOMIC DNA]</scope>
    <source>
        <strain evidence="10 11">DSM 26675</strain>
    </source>
</reference>
<dbReference type="InterPro" id="IPR050925">
    <property type="entry name" value="Rhomboid_protease_S54"/>
</dbReference>
<proteinExistence type="inferred from homology"/>
<dbReference type="InterPro" id="IPR019734">
    <property type="entry name" value="TPR_rpt"/>
</dbReference>
<dbReference type="Proteomes" id="UP001519293">
    <property type="component" value="Unassembled WGS sequence"/>
</dbReference>
<dbReference type="InterPro" id="IPR022764">
    <property type="entry name" value="Peptidase_S54_rhomboid_dom"/>
</dbReference>
<dbReference type="RefSeq" id="WP_342590353.1">
    <property type="nucleotide sequence ID" value="NZ_JAGIKZ010000049.1"/>
</dbReference>
<feature type="domain" description="Peptidase S54 rhomboid" evidence="9">
    <location>
        <begin position="260"/>
        <end position="393"/>
    </location>
</feature>
<protein>
    <submittedName>
        <fullName evidence="10">Rhomboid protease GluP</fullName>
        <ecNumber evidence="10">3.4.21.105</ecNumber>
    </submittedName>
</protein>
<keyword evidence="10" id="KW-0645">Protease</keyword>
<dbReference type="InterPro" id="IPR011990">
    <property type="entry name" value="TPR-like_helical_dom_sf"/>
</dbReference>
<keyword evidence="6 8" id="KW-0472">Membrane</keyword>
<keyword evidence="11" id="KW-1185">Reference proteome</keyword>
<evidence type="ECO:0000256" key="4">
    <source>
        <dbReference type="ARBA" id="ARBA00022801"/>
    </source>
</evidence>
<keyword evidence="5 8" id="KW-1133">Transmembrane helix</keyword>
<dbReference type="EC" id="3.4.21.105" evidence="10"/>
<dbReference type="Pfam" id="PF01694">
    <property type="entry name" value="Rhomboid"/>
    <property type="match status" value="1"/>
</dbReference>
<evidence type="ECO:0000256" key="8">
    <source>
        <dbReference type="SAM" id="Phobius"/>
    </source>
</evidence>
<dbReference type="InterPro" id="IPR035952">
    <property type="entry name" value="Rhomboid-like_sf"/>
</dbReference>
<accession>A0ABS4RKD2</accession>
<dbReference type="EMBL" id="JAGIKZ010000049">
    <property type="protein sequence ID" value="MBP2243367.1"/>
    <property type="molecule type" value="Genomic_DNA"/>
</dbReference>
<dbReference type="PANTHER" id="PTHR43731:SF14">
    <property type="entry name" value="PRESENILIN-ASSOCIATED RHOMBOID-LIKE PROTEIN, MITOCHONDRIAL"/>
    <property type="match status" value="1"/>
</dbReference>
<dbReference type="SMART" id="SM00028">
    <property type="entry name" value="TPR"/>
    <property type="match status" value="2"/>
</dbReference>
<name>A0ABS4RKD2_9BACI</name>
<keyword evidence="3 8" id="KW-0812">Transmembrane</keyword>
<feature type="transmembrane region" description="Helical" evidence="8">
    <location>
        <begin position="353"/>
        <end position="371"/>
    </location>
</feature>
<feature type="transmembrane region" description="Helical" evidence="8">
    <location>
        <begin position="265"/>
        <end position="289"/>
    </location>
</feature>
<dbReference type="Gene3D" id="1.25.40.10">
    <property type="entry name" value="Tetratricopeptide repeat domain"/>
    <property type="match status" value="1"/>
</dbReference>
<dbReference type="Gene3D" id="1.20.1540.10">
    <property type="entry name" value="Rhomboid-like"/>
    <property type="match status" value="1"/>
</dbReference>
<feature type="transmembrane region" description="Helical" evidence="8">
    <location>
        <begin position="377"/>
        <end position="395"/>
    </location>
</feature>
<comment type="caution">
    <text evidence="10">The sequence shown here is derived from an EMBL/GenBank/DDBJ whole genome shotgun (WGS) entry which is preliminary data.</text>
</comment>
<evidence type="ECO:0000256" key="3">
    <source>
        <dbReference type="ARBA" id="ARBA00022692"/>
    </source>
</evidence>
<feature type="transmembrane region" description="Helical" evidence="8">
    <location>
        <begin position="325"/>
        <end position="346"/>
    </location>
</feature>